<gene>
    <name evidence="2" type="ORF">HCEG_04574</name>
</gene>
<accession>F0UDZ8</accession>
<protein>
    <submittedName>
        <fullName evidence="2">Uncharacterized protein</fullName>
    </submittedName>
</protein>
<dbReference type="AlphaFoldDB" id="F0UDZ8"/>
<feature type="compositionally biased region" description="Polar residues" evidence="1">
    <location>
        <begin position="237"/>
        <end position="251"/>
    </location>
</feature>
<organism evidence="3">
    <name type="scientific">Ajellomyces capsulatus (strain H88)</name>
    <name type="common">Darling's disease fungus</name>
    <name type="synonym">Histoplasma capsulatum</name>
    <dbReference type="NCBI Taxonomy" id="544711"/>
    <lineage>
        <taxon>Eukaryota</taxon>
        <taxon>Fungi</taxon>
        <taxon>Dikarya</taxon>
        <taxon>Ascomycota</taxon>
        <taxon>Pezizomycotina</taxon>
        <taxon>Eurotiomycetes</taxon>
        <taxon>Eurotiomycetidae</taxon>
        <taxon>Onygenales</taxon>
        <taxon>Ajellomycetaceae</taxon>
        <taxon>Histoplasma</taxon>
    </lineage>
</organism>
<name>F0UDZ8_AJEC8</name>
<evidence type="ECO:0000313" key="2">
    <source>
        <dbReference type="EMBL" id="EGC45359.1"/>
    </source>
</evidence>
<feature type="region of interest" description="Disordered" evidence="1">
    <location>
        <begin position="237"/>
        <end position="320"/>
    </location>
</feature>
<reference evidence="3" key="1">
    <citation type="submission" date="2008-07" db="EMBL/GenBank/DDBJ databases">
        <title>Annotation of Ajellomyces capsulatus strain H88.</title>
        <authorList>
            <person name="Champion M."/>
            <person name="Cuomo C."/>
            <person name="Ma L.-J."/>
            <person name="Henn M.R."/>
            <person name="Sil A."/>
            <person name="Goldman B."/>
            <person name="Young S.K."/>
            <person name="Kodira C.D."/>
            <person name="Zeng Q."/>
            <person name="Koehrsen M."/>
            <person name="Alvarado L."/>
            <person name="Berlin A."/>
            <person name="Borenstein D."/>
            <person name="Chen Z."/>
            <person name="Engels R."/>
            <person name="Freedman E."/>
            <person name="Gellesch M."/>
            <person name="Goldberg J."/>
            <person name="Griggs A."/>
            <person name="Gujja S."/>
            <person name="Heiman D."/>
            <person name="Hepburn T."/>
            <person name="Howarth C."/>
            <person name="Jen D."/>
            <person name="Larson L."/>
            <person name="Lewis B."/>
            <person name="Mehta T."/>
            <person name="Park D."/>
            <person name="Pearson M."/>
            <person name="Roberts A."/>
            <person name="Saif S."/>
            <person name="Shea T."/>
            <person name="Shenoy N."/>
            <person name="Sisk P."/>
            <person name="Stolte C."/>
            <person name="Sykes S."/>
            <person name="Walk T."/>
            <person name="White J."/>
            <person name="Yandava C."/>
            <person name="Klein B."/>
            <person name="McEwen J.G."/>
            <person name="Puccia R."/>
            <person name="Goldman G.H."/>
            <person name="Felipe M.S."/>
            <person name="Nino-Vega G."/>
            <person name="San-Blas G."/>
            <person name="Taylor J."/>
            <person name="Mendoza L."/>
            <person name="Galagan J."/>
            <person name="Nusbaum C."/>
            <person name="Birren B."/>
        </authorList>
    </citation>
    <scope>NUCLEOTIDE SEQUENCE [LARGE SCALE GENOMIC DNA]</scope>
    <source>
        <strain evidence="3">H88</strain>
    </source>
</reference>
<dbReference type="VEuPathDB" id="FungiDB:I7I53_08962"/>
<dbReference type="OrthoDB" id="5403634at2759"/>
<dbReference type="STRING" id="544711.F0UDZ8"/>
<sequence>MYVTLNSNASWRFSEEAFENFARADAHASKEKPVISSVILIIDGDIGDRKCVGGDYPFGNLSPLTNGTLASGKPDHFYGARPEQLNRQICEDLSRHIVPSTQDDLPMVLNFFLEAKGPDGSLSVATRQACYDGALGARGMHSLQTYRQDGPIYDNNMYTLTSTYHGGTLNLYTTHIKKSDDSDGRPEYIMTQLKGWSMTSDLETFRQGASAYRNARDWAKEKRDEFIGMANKRLSEACSQHSSTSQNQAASDLTPILNDSDGSTEPDEHQDVQWSFAAPIEYGEEGPRGKKPRIRATESLGTVGDAASYTTGDKSPKLPN</sequence>
<dbReference type="Proteomes" id="UP000008142">
    <property type="component" value="Unassembled WGS sequence"/>
</dbReference>
<evidence type="ECO:0000256" key="1">
    <source>
        <dbReference type="SAM" id="MobiDB-lite"/>
    </source>
</evidence>
<evidence type="ECO:0000313" key="3">
    <source>
        <dbReference type="Proteomes" id="UP000008142"/>
    </source>
</evidence>
<proteinExistence type="predicted"/>
<dbReference type="HOGENOM" id="CLU_023878_0_0_1"/>
<dbReference type="OMA" id="THETEDV"/>
<dbReference type="EMBL" id="DS990638">
    <property type="protein sequence ID" value="EGC45359.1"/>
    <property type="molecule type" value="Genomic_DNA"/>
</dbReference>